<dbReference type="AlphaFoldDB" id="A0A645BZN5"/>
<name>A0A645BZN5_9ZZZZ</name>
<comment type="caution">
    <text evidence="1">The sequence shown here is derived from an EMBL/GenBank/DDBJ whole genome shotgun (WGS) entry which is preliminary data.</text>
</comment>
<proteinExistence type="predicted"/>
<reference evidence="1" key="1">
    <citation type="submission" date="2019-08" db="EMBL/GenBank/DDBJ databases">
        <authorList>
            <person name="Kucharzyk K."/>
            <person name="Murdoch R.W."/>
            <person name="Higgins S."/>
            <person name="Loffler F."/>
        </authorList>
    </citation>
    <scope>NUCLEOTIDE SEQUENCE</scope>
</reference>
<protein>
    <submittedName>
        <fullName evidence="1">Uncharacterized protein</fullName>
    </submittedName>
</protein>
<dbReference type="EMBL" id="VSSQ01023825">
    <property type="protein sequence ID" value="MPM70980.1"/>
    <property type="molecule type" value="Genomic_DNA"/>
</dbReference>
<gene>
    <name evidence="1" type="ORF">SDC9_117943</name>
</gene>
<organism evidence="1">
    <name type="scientific">bioreactor metagenome</name>
    <dbReference type="NCBI Taxonomy" id="1076179"/>
    <lineage>
        <taxon>unclassified sequences</taxon>
        <taxon>metagenomes</taxon>
        <taxon>ecological metagenomes</taxon>
    </lineage>
</organism>
<accession>A0A645BZN5</accession>
<sequence>MICGSTTADIVARELNQKVELIDGSMGFASPPEYRMSGIDMVSEGALLLNQAVNLLDEPQEQWGDQTSVERFCHLLMEADVITFMVGNAINDAHLSPLFKQVGVKPRRTAIGLMKEKLESMGKLVIEEGY</sequence>
<evidence type="ECO:0000313" key="1">
    <source>
        <dbReference type="EMBL" id="MPM70980.1"/>
    </source>
</evidence>